<organism evidence="2">
    <name type="scientific">Anopheles braziliensis</name>
    <dbReference type="NCBI Taxonomy" id="58242"/>
    <lineage>
        <taxon>Eukaryota</taxon>
        <taxon>Metazoa</taxon>
        <taxon>Ecdysozoa</taxon>
        <taxon>Arthropoda</taxon>
        <taxon>Hexapoda</taxon>
        <taxon>Insecta</taxon>
        <taxon>Pterygota</taxon>
        <taxon>Neoptera</taxon>
        <taxon>Endopterygota</taxon>
        <taxon>Diptera</taxon>
        <taxon>Nematocera</taxon>
        <taxon>Culicoidea</taxon>
        <taxon>Culicidae</taxon>
        <taxon>Anophelinae</taxon>
        <taxon>Anopheles</taxon>
    </lineage>
</organism>
<name>A0A2M3ZSG2_9DIPT</name>
<evidence type="ECO:0000313" key="2">
    <source>
        <dbReference type="EMBL" id="MBW31308.1"/>
    </source>
</evidence>
<sequence length="72" mass="7693">MIRLVRLVRLRLLLLLHRGRVIGNGAHCFHAMQCSGGRGEAGIGGAFVVVSRTVTTVITGGMVEVLRCHGGR</sequence>
<dbReference type="EMBL" id="GGFM01010557">
    <property type="protein sequence ID" value="MBW31308.1"/>
    <property type="molecule type" value="Transcribed_RNA"/>
</dbReference>
<keyword evidence="1" id="KW-0732">Signal</keyword>
<accession>A0A2M3ZSG2</accession>
<feature type="chain" id="PRO_5014934602" evidence="1">
    <location>
        <begin position="24"/>
        <end position="72"/>
    </location>
</feature>
<protein>
    <submittedName>
        <fullName evidence="2">Putative secreted peptide</fullName>
    </submittedName>
</protein>
<proteinExistence type="predicted"/>
<feature type="signal peptide" evidence="1">
    <location>
        <begin position="1"/>
        <end position="23"/>
    </location>
</feature>
<evidence type="ECO:0000256" key="1">
    <source>
        <dbReference type="SAM" id="SignalP"/>
    </source>
</evidence>
<dbReference type="AlphaFoldDB" id="A0A2M3ZSG2"/>
<reference evidence="2" key="1">
    <citation type="submission" date="2018-01" db="EMBL/GenBank/DDBJ databases">
        <title>An insight into the sialome of Amazonian anophelines.</title>
        <authorList>
            <person name="Ribeiro J.M."/>
            <person name="Scarpassa V."/>
            <person name="Calvo E."/>
        </authorList>
    </citation>
    <scope>NUCLEOTIDE SEQUENCE</scope>
    <source>
        <tissue evidence="2">Salivary glands</tissue>
    </source>
</reference>